<dbReference type="SUPFAM" id="SSF50341">
    <property type="entry name" value="CheW-like"/>
    <property type="match status" value="1"/>
</dbReference>
<evidence type="ECO:0000259" key="12">
    <source>
        <dbReference type="PROSITE" id="PS50894"/>
    </source>
</evidence>
<keyword evidence="14" id="KW-1185">Reference proteome</keyword>
<protein>
    <recommendedName>
        <fullName evidence="2">histidine kinase</fullName>
        <ecNumber evidence="2">2.7.13.3</ecNumber>
    </recommendedName>
</protein>
<evidence type="ECO:0000259" key="10">
    <source>
        <dbReference type="PROSITE" id="PS50110"/>
    </source>
</evidence>
<dbReference type="SMART" id="SM00073">
    <property type="entry name" value="HPT"/>
    <property type="match status" value="1"/>
</dbReference>
<feature type="domain" description="CheW-like" evidence="11">
    <location>
        <begin position="536"/>
        <end position="670"/>
    </location>
</feature>
<dbReference type="PANTHER" id="PTHR43395:SF1">
    <property type="entry name" value="CHEMOTAXIS PROTEIN CHEA"/>
    <property type="match status" value="1"/>
</dbReference>
<evidence type="ECO:0000259" key="11">
    <source>
        <dbReference type="PROSITE" id="PS50851"/>
    </source>
</evidence>
<dbReference type="SMART" id="SM00387">
    <property type="entry name" value="HATPase_c"/>
    <property type="match status" value="1"/>
</dbReference>
<dbReference type="Pfam" id="PF00072">
    <property type="entry name" value="Response_reg"/>
    <property type="match status" value="1"/>
</dbReference>
<evidence type="ECO:0000256" key="1">
    <source>
        <dbReference type="ARBA" id="ARBA00000085"/>
    </source>
</evidence>
<dbReference type="SUPFAM" id="SSF52172">
    <property type="entry name" value="CheY-like"/>
    <property type="match status" value="1"/>
</dbReference>
<dbReference type="RefSeq" id="WP_348252083.1">
    <property type="nucleotide sequence ID" value="NZ_JAMPKM010000005.1"/>
</dbReference>
<dbReference type="Gene3D" id="1.20.120.160">
    <property type="entry name" value="HPT domain"/>
    <property type="match status" value="1"/>
</dbReference>
<dbReference type="PRINTS" id="PR00344">
    <property type="entry name" value="BCTRLSENSOR"/>
</dbReference>
<dbReference type="Gene3D" id="3.30.565.10">
    <property type="entry name" value="Histidine kinase-like ATPase, C-terminal domain"/>
    <property type="match status" value="1"/>
</dbReference>
<comment type="caution">
    <text evidence="13">The sequence shown here is derived from an EMBL/GenBank/DDBJ whole genome shotgun (WGS) entry which is preliminary data.</text>
</comment>
<dbReference type="SUPFAM" id="SSF55874">
    <property type="entry name" value="ATPase domain of HSP90 chaperone/DNA topoisomerase II/histidine kinase"/>
    <property type="match status" value="1"/>
</dbReference>
<sequence>MSANQDFSHFSMLELFRMEVEAQAAVLNHGLLELETHPGLPETLESLMRAAHSIKGAARIVDLEVGVRLAHVMEDCFASAQMGTATLAAEHIDVLLQGVDLLLRLSQVSEAQLQGWLAEQTEGIEALVRAIATLLDPQPDPQSQSLANELAVLSDATVSVEITPVGTLAPEELNQAPILEAEAIATHLSTVGLTMAESQIATTAIADPVASGASLSATAKATPLSSSGMQTADNLDRVVRVSADNLSRLMGLAGESLVEANWLQPFADSLLKLRRQQTDLSTLLEKLQESLVGQPLNQRSENYLNAVRQQATDCRQMLSDRLNELELFARRSANLSDRLYREVLASHMRPFADGVQAFPRMVRDLGRQLDKQIRFEVLGKATDVDRDILEKLEAPLTHLLRNAVDHGIESVAERLAAGKPGEGLVRLEALHQGGMLSITVSDDGRGMDFERLRAKIVSKQLVSPEMAPQLAEAELIEFLFLPGFSTSDTVTELSGRGVGLNIVQNMIQEVGGSLRAISKPGKGMTFYLQLPLTLSVIRTLLVEISGEPYALPLTRIDRIVMVEPEAIAVAENRQFFTIDEQNIGLVVAHQVLELPASSGHAKDLPIIVISDRLSCYGLVVDRFLGERDLVVRPLDSRLGKVKNISAAALLEDGSPVLLIDVEDMVRSIDHLLANGQLSHISRKTAQLAPKAQKRVLVVDDSITVREMERKLLQNKGYAVEVAVNGIDGWNAIRTGHFDLVVTDIDMPRMNGIELIGQLKQHATLKSLPVIIVSYKDREEDRMRGLEVGADYYLTKSSFHDDTLLKAVRDLIGEAIA</sequence>
<evidence type="ECO:0000256" key="7">
    <source>
        <dbReference type="PROSITE-ProRule" id="PRU00110"/>
    </source>
</evidence>
<feature type="domain" description="Histidine kinase" evidence="9">
    <location>
        <begin position="268"/>
        <end position="534"/>
    </location>
</feature>
<dbReference type="InterPro" id="IPR051315">
    <property type="entry name" value="Bact_Chemotaxis_CheA"/>
</dbReference>
<dbReference type="InterPro" id="IPR008207">
    <property type="entry name" value="Sig_transdc_His_kin_Hpt_dom"/>
</dbReference>
<feature type="modified residue" description="4-aspartylphosphate" evidence="8">
    <location>
        <position position="743"/>
    </location>
</feature>
<dbReference type="SMART" id="SM00448">
    <property type="entry name" value="REC"/>
    <property type="match status" value="1"/>
</dbReference>
<dbReference type="EC" id="2.7.13.3" evidence="2"/>
<evidence type="ECO:0000313" key="14">
    <source>
        <dbReference type="Proteomes" id="UP001464891"/>
    </source>
</evidence>
<feature type="domain" description="HPt" evidence="12">
    <location>
        <begin position="5"/>
        <end position="116"/>
    </location>
</feature>
<evidence type="ECO:0000256" key="3">
    <source>
        <dbReference type="ARBA" id="ARBA00022553"/>
    </source>
</evidence>
<dbReference type="SMART" id="SM00260">
    <property type="entry name" value="CheW"/>
    <property type="match status" value="1"/>
</dbReference>
<evidence type="ECO:0000256" key="2">
    <source>
        <dbReference type="ARBA" id="ARBA00012438"/>
    </source>
</evidence>
<keyword evidence="4" id="KW-0808">Transferase</keyword>
<dbReference type="InterPro" id="IPR036061">
    <property type="entry name" value="CheW-like_dom_sf"/>
</dbReference>
<keyword evidence="6" id="KW-0902">Two-component regulatory system</keyword>
<keyword evidence="3 8" id="KW-0597">Phosphoprotein</keyword>
<dbReference type="InterPro" id="IPR036641">
    <property type="entry name" value="HPT_dom_sf"/>
</dbReference>
<dbReference type="PANTHER" id="PTHR43395">
    <property type="entry name" value="SENSOR HISTIDINE KINASE CHEA"/>
    <property type="match status" value="1"/>
</dbReference>
<evidence type="ECO:0000256" key="6">
    <source>
        <dbReference type="ARBA" id="ARBA00023012"/>
    </source>
</evidence>
<dbReference type="PROSITE" id="PS50110">
    <property type="entry name" value="RESPONSE_REGULATORY"/>
    <property type="match status" value="1"/>
</dbReference>
<dbReference type="InterPro" id="IPR011006">
    <property type="entry name" value="CheY-like_superfamily"/>
</dbReference>
<dbReference type="PROSITE" id="PS50851">
    <property type="entry name" value="CHEW"/>
    <property type="match status" value="1"/>
</dbReference>
<dbReference type="InterPro" id="IPR036890">
    <property type="entry name" value="HATPase_C_sf"/>
</dbReference>
<evidence type="ECO:0000256" key="8">
    <source>
        <dbReference type="PROSITE-ProRule" id="PRU00169"/>
    </source>
</evidence>
<dbReference type="Gene3D" id="3.40.50.2300">
    <property type="match status" value="1"/>
</dbReference>
<dbReference type="PROSITE" id="PS50109">
    <property type="entry name" value="HIS_KIN"/>
    <property type="match status" value="1"/>
</dbReference>
<dbReference type="SUPFAM" id="SSF47226">
    <property type="entry name" value="Histidine-containing phosphotransfer domain, HPT domain"/>
    <property type="match status" value="1"/>
</dbReference>
<dbReference type="PROSITE" id="PS50894">
    <property type="entry name" value="HPT"/>
    <property type="match status" value="1"/>
</dbReference>
<dbReference type="Gene3D" id="2.30.30.40">
    <property type="entry name" value="SH3 Domains"/>
    <property type="match status" value="1"/>
</dbReference>
<dbReference type="EMBL" id="JAMPKM010000005">
    <property type="protein sequence ID" value="MEP0817642.1"/>
    <property type="molecule type" value="Genomic_DNA"/>
</dbReference>
<dbReference type="Pfam" id="PF01584">
    <property type="entry name" value="CheW"/>
    <property type="match status" value="1"/>
</dbReference>
<feature type="modified residue" description="Phosphohistidine" evidence="7">
    <location>
        <position position="52"/>
    </location>
</feature>
<keyword evidence="5 13" id="KW-0418">Kinase</keyword>
<dbReference type="InterPro" id="IPR005467">
    <property type="entry name" value="His_kinase_dom"/>
</dbReference>
<name>A0ABV0J797_9CYAN</name>
<evidence type="ECO:0000259" key="9">
    <source>
        <dbReference type="PROSITE" id="PS50109"/>
    </source>
</evidence>
<dbReference type="InterPro" id="IPR003594">
    <property type="entry name" value="HATPase_dom"/>
</dbReference>
<feature type="domain" description="Response regulatory" evidence="10">
    <location>
        <begin position="694"/>
        <end position="810"/>
    </location>
</feature>
<evidence type="ECO:0000256" key="5">
    <source>
        <dbReference type="ARBA" id="ARBA00022777"/>
    </source>
</evidence>
<dbReference type="Pfam" id="PF02518">
    <property type="entry name" value="HATPase_c"/>
    <property type="match status" value="1"/>
</dbReference>
<proteinExistence type="predicted"/>
<evidence type="ECO:0000313" key="13">
    <source>
        <dbReference type="EMBL" id="MEP0817642.1"/>
    </source>
</evidence>
<dbReference type="InterPro" id="IPR001789">
    <property type="entry name" value="Sig_transdc_resp-reg_receiver"/>
</dbReference>
<dbReference type="Pfam" id="PF01627">
    <property type="entry name" value="Hpt"/>
    <property type="match status" value="1"/>
</dbReference>
<gene>
    <name evidence="13" type="ORF">NC998_11085</name>
</gene>
<comment type="catalytic activity">
    <reaction evidence="1">
        <text>ATP + protein L-histidine = ADP + protein N-phospho-L-histidine.</text>
        <dbReference type="EC" id="2.7.13.3"/>
    </reaction>
</comment>
<reference evidence="13 14" key="1">
    <citation type="submission" date="2022-04" db="EMBL/GenBank/DDBJ databases">
        <title>Positive selection, recombination, and allopatry shape intraspecific diversity of widespread and dominant cyanobacteria.</title>
        <authorList>
            <person name="Wei J."/>
            <person name="Shu W."/>
            <person name="Hu C."/>
        </authorList>
    </citation>
    <scope>NUCLEOTIDE SEQUENCE [LARGE SCALE GENOMIC DNA]</scope>
    <source>
        <strain evidence="13 14">GB2-A4</strain>
    </source>
</reference>
<evidence type="ECO:0000256" key="4">
    <source>
        <dbReference type="ARBA" id="ARBA00022679"/>
    </source>
</evidence>
<accession>A0ABV0J797</accession>
<organism evidence="13 14">
    <name type="scientific">Trichocoleus desertorum GB2-A4</name>
    <dbReference type="NCBI Taxonomy" id="2933944"/>
    <lineage>
        <taxon>Bacteria</taxon>
        <taxon>Bacillati</taxon>
        <taxon>Cyanobacteriota</taxon>
        <taxon>Cyanophyceae</taxon>
        <taxon>Leptolyngbyales</taxon>
        <taxon>Trichocoleusaceae</taxon>
        <taxon>Trichocoleus</taxon>
    </lineage>
</organism>
<dbReference type="InterPro" id="IPR002545">
    <property type="entry name" value="CheW-lke_dom"/>
</dbReference>
<dbReference type="GO" id="GO:0016301">
    <property type="term" value="F:kinase activity"/>
    <property type="evidence" value="ECO:0007669"/>
    <property type="project" value="UniProtKB-KW"/>
</dbReference>
<dbReference type="Proteomes" id="UP001464891">
    <property type="component" value="Unassembled WGS sequence"/>
</dbReference>
<dbReference type="InterPro" id="IPR004358">
    <property type="entry name" value="Sig_transdc_His_kin-like_C"/>
</dbReference>
<dbReference type="CDD" id="cd16916">
    <property type="entry name" value="HATPase_CheA-like"/>
    <property type="match status" value="1"/>
</dbReference>
<dbReference type="CDD" id="cd00088">
    <property type="entry name" value="HPT"/>
    <property type="match status" value="1"/>
</dbReference>